<feature type="transmembrane region" description="Helical" evidence="1">
    <location>
        <begin position="58"/>
        <end position="79"/>
    </location>
</feature>
<keyword evidence="1" id="KW-1133">Transmembrane helix</keyword>
<evidence type="ECO:0000256" key="1">
    <source>
        <dbReference type="SAM" id="Phobius"/>
    </source>
</evidence>
<gene>
    <name evidence="2" type="ORF">IV38_GL000045</name>
    <name evidence="3" type="ORF">IV40_GL001473</name>
</gene>
<reference evidence="4 5" key="1">
    <citation type="journal article" date="2015" name="Genome Announc.">
        <title>Expanding the biotechnology potential of lactobacilli through comparative genomics of 213 strains and associated genera.</title>
        <authorList>
            <person name="Sun Z."/>
            <person name="Harris H.M."/>
            <person name="McCann A."/>
            <person name="Guo C."/>
            <person name="Argimon S."/>
            <person name="Zhang W."/>
            <person name="Yang X."/>
            <person name="Jeffery I.B."/>
            <person name="Cooney J.C."/>
            <person name="Kagawa T.F."/>
            <person name="Liu W."/>
            <person name="Song Y."/>
            <person name="Salvetti E."/>
            <person name="Wrobel A."/>
            <person name="Rasinkangas P."/>
            <person name="Parkhill J."/>
            <person name="Rea M.C."/>
            <person name="O'Sullivan O."/>
            <person name="Ritari J."/>
            <person name="Douillard F.P."/>
            <person name="Paul Ross R."/>
            <person name="Yang R."/>
            <person name="Briner A.E."/>
            <person name="Felis G.E."/>
            <person name="de Vos W.M."/>
            <person name="Barrangou R."/>
            <person name="Klaenhammer T.R."/>
            <person name="Caufield P.W."/>
            <person name="Cui Y."/>
            <person name="Zhang H."/>
            <person name="O'Toole P.W."/>
        </authorList>
    </citation>
    <scope>NUCLEOTIDE SEQUENCE [LARGE SCALE GENOMIC DNA]</scope>
    <source>
        <strain evidence="2 5">ATCC BAA-66</strain>
        <strain evidence="3 4">DSM 13344</strain>
    </source>
</reference>
<keyword evidence="1" id="KW-0472">Membrane</keyword>
<dbReference type="EMBL" id="JQAZ01000004">
    <property type="protein sequence ID" value="KRN31475.1"/>
    <property type="molecule type" value="Genomic_DNA"/>
</dbReference>
<organism evidence="3 4">
    <name type="scientific">Lactobacillus selangorensis</name>
    <dbReference type="NCBI Taxonomy" id="81857"/>
    <lineage>
        <taxon>Bacteria</taxon>
        <taxon>Bacillati</taxon>
        <taxon>Bacillota</taxon>
        <taxon>Bacilli</taxon>
        <taxon>Lactobacillales</taxon>
        <taxon>Lactobacillaceae</taxon>
        <taxon>Lactobacillus</taxon>
    </lineage>
</organism>
<evidence type="ECO:0000313" key="5">
    <source>
        <dbReference type="Proteomes" id="UP000051751"/>
    </source>
</evidence>
<comment type="caution">
    <text evidence="3">The sequence shown here is derived from an EMBL/GenBank/DDBJ whole genome shotgun (WGS) entry which is preliminary data.</text>
</comment>
<dbReference type="InterPro" id="IPR025037">
    <property type="entry name" value="DUF3923"/>
</dbReference>
<dbReference type="EMBL" id="JQAT01000001">
    <property type="protein sequence ID" value="KRN29167.1"/>
    <property type="molecule type" value="Genomic_DNA"/>
</dbReference>
<evidence type="ECO:0000313" key="3">
    <source>
        <dbReference type="EMBL" id="KRN31475.1"/>
    </source>
</evidence>
<sequence>MKFEKWGLFKFKGVLKMKSWWVTNLIWVGALIAGVIYVEVRKVDGAGIVQTAATRQSALIGLVITFAMVVIMQLIWWLFARK</sequence>
<evidence type="ECO:0008006" key="6">
    <source>
        <dbReference type="Google" id="ProtNLM"/>
    </source>
</evidence>
<dbReference type="AlphaFoldDB" id="A0A0R2FSL8"/>
<evidence type="ECO:0000313" key="4">
    <source>
        <dbReference type="Proteomes" id="UP000051645"/>
    </source>
</evidence>
<dbReference type="PATRIC" id="fig|81857.3.peg.42"/>
<dbReference type="Proteomes" id="UP000051751">
    <property type="component" value="Unassembled WGS sequence"/>
</dbReference>
<protein>
    <recommendedName>
        <fullName evidence="6">DUF3923 domain-containing protein</fullName>
    </recommendedName>
</protein>
<dbReference type="Proteomes" id="UP000051645">
    <property type="component" value="Unassembled WGS sequence"/>
</dbReference>
<keyword evidence="1" id="KW-0812">Transmembrane</keyword>
<dbReference type="Pfam" id="PF13061">
    <property type="entry name" value="DUF3923"/>
    <property type="match status" value="1"/>
</dbReference>
<accession>A0A0R2FSL8</accession>
<feature type="transmembrane region" description="Helical" evidence="1">
    <location>
        <begin position="20"/>
        <end position="38"/>
    </location>
</feature>
<keyword evidence="4" id="KW-1185">Reference proteome</keyword>
<name>A0A0R2FSL8_9LACO</name>
<proteinExistence type="predicted"/>
<dbReference type="STRING" id="81857.IV38_GL000045"/>
<evidence type="ECO:0000313" key="2">
    <source>
        <dbReference type="EMBL" id="KRN29167.1"/>
    </source>
</evidence>